<dbReference type="GO" id="GO:0004860">
    <property type="term" value="F:protein kinase inhibitor activity"/>
    <property type="evidence" value="ECO:0007669"/>
    <property type="project" value="UniProtKB-KW"/>
</dbReference>
<dbReference type="SUPFAM" id="SSF100985">
    <property type="entry name" value="Sporulation inhibitor Sda"/>
    <property type="match status" value="1"/>
</dbReference>
<proteinExistence type="predicted"/>
<dbReference type="InterPro" id="IPR036916">
    <property type="entry name" value="Sda_sf"/>
</dbReference>
<dbReference type="Pfam" id="PF08970">
    <property type="entry name" value="Sda"/>
    <property type="match status" value="1"/>
</dbReference>
<reference evidence="1 2" key="1">
    <citation type="submission" date="2024-08" db="EMBL/GenBank/DDBJ databases">
        <title>Two novel Cytobacillus novel species.</title>
        <authorList>
            <person name="Liu G."/>
        </authorList>
    </citation>
    <scope>NUCLEOTIDE SEQUENCE [LARGE SCALE GENOMIC DNA]</scope>
    <source>
        <strain evidence="1 2">FJAT-54145</strain>
    </source>
</reference>
<comment type="caution">
    <text evidence="1">The sequence shown here is derived from an EMBL/GenBank/DDBJ whole genome shotgun (WGS) entry which is preliminary data.</text>
</comment>
<dbReference type="RefSeq" id="WP_389362853.1">
    <property type="nucleotide sequence ID" value="NZ_JBIACK010000011.1"/>
</dbReference>
<accession>A0ABW6KHX8</accession>
<evidence type="ECO:0000313" key="1">
    <source>
        <dbReference type="EMBL" id="MFE8702845.1"/>
    </source>
</evidence>
<dbReference type="Proteomes" id="UP001601059">
    <property type="component" value="Unassembled WGS sequence"/>
</dbReference>
<organism evidence="1 2">
    <name type="scientific">Cytobacillus spartinae</name>
    <dbReference type="NCBI Taxonomy" id="3299023"/>
    <lineage>
        <taxon>Bacteria</taxon>
        <taxon>Bacillati</taxon>
        <taxon>Bacillota</taxon>
        <taxon>Bacilli</taxon>
        <taxon>Bacillales</taxon>
        <taxon>Bacillaceae</taxon>
        <taxon>Cytobacillus</taxon>
    </lineage>
</organism>
<sequence>MKISDKELIEAYYSSLQLALDHDFIHMLKVELDKRNIKLDQKKIQKN</sequence>
<evidence type="ECO:0000313" key="2">
    <source>
        <dbReference type="Proteomes" id="UP001601059"/>
    </source>
</evidence>
<keyword evidence="2" id="KW-1185">Reference proteome</keyword>
<gene>
    <name evidence="1" type="primary">sda</name>
    <name evidence="1" type="ORF">ACFYKX_19760</name>
</gene>
<keyword evidence="1" id="KW-0649">Protein kinase inhibitor</keyword>
<dbReference type="Gene3D" id="1.10.287.1100">
    <property type="entry name" value="Sporulation inhibitor A"/>
    <property type="match status" value="1"/>
</dbReference>
<dbReference type="InterPro" id="IPR015064">
    <property type="entry name" value="Sda"/>
</dbReference>
<name>A0ABW6KHX8_9BACI</name>
<dbReference type="EMBL" id="JBIACK010000011">
    <property type="protein sequence ID" value="MFE8702845.1"/>
    <property type="molecule type" value="Genomic_DNA"/>
</dbReference>
<protein>
    <submittedName>
        <fullName evidence="1">Sporulation histidine kinase inhibitor Sda</fullName>
    </submittedName>
</protein>